<sequence length="181" mass="18534">MATTTVAPPVVVHLRRAREVLLTSLAVLGALCLLLTAAGALTGASLVVFRTGSMSPTMPVGAVAVVRPVAAADVAPGDVVTVVRPGSPLPVTHRVVATAPRPGHPDGAVLTLRGDANGSADPLPYEVDEVRLVVLAVPHAGGWLEAVRTPRTMLLATVLAAAGVAWSSWPRRAPGGRRHRA</sequence>
<evidence type="ECO:0000256" key="6">
    <source>
        <dbReference type="SAM" id="Phobius"/>
    </source>
</evidence>
<dbReference type="GO" id="GO:0009003">
    <property type="term" value="F:signal peptidase activity"/>
    <property type="evidence" value="ECO:0007669"/>
    <property type="project" value="UniProtKB-EC"/>
</dbReference>
<evidence type="ECO:0000256" key="5">
    <source>
        <dbReference type="NCBIfam" id="TIGR02228"/>
    </source>
</evidence>
<dbReference type="Proteomes" id="UP001595685">
    <property type="component" value="Unassembled WGS sequence"/>
</dbReference>
<keyword evidence="4 6" id="KW-0472">Membrane</keyword>
<dbReference type="InterPro" id="IPR036286">
    <property type="entry name" value="LexA/Signal_pep-like_sf"/>
</dbReference>
<comment type="caution">
    <text evidence="7">The sequence shown here is derived from an EMBL/GenBank/DDBJ whole genome shotgun (WGS) entry which is preliminary data.</text>
</comment>
<dbReference type="EC" id="3.4.21.89" evidence="5"/>
<keyword evidence="8" id="KW-1185">Reference proteome</keyword>
<accession>A0ABV7WDR0</accession>
<evidence type="ECO:0000256" key="3">
    <source>
        <dbReference type="ARBA" id="ARBA00022989"/>
    </source>
</evidence>
<evidence type="ECO:0000256" key="2">
    <source>
        <dbReference type="ARBA" id="ARBA00022692"/>
    </source>
</evidence>
<dbReference type="NCBIfam" id="TIGR02228">
    <property type="entry name" value="sigpep_I_arch"/>
    <property type="match status" value="1"/>
</dbReference>
<keyword evidence="2 6" id="KW-0812">Transmembrane</keyword>
<protein>
    <recommendedName>
        <fullName evidence="5">Signal peptidase I</fullName>
        <ecNumber evidence="5">3.4.21.89</ecNumber>
    </recommendedName>
</protein>
<comment type="subcellular location">
    <subcellularLocation>
        <location evidence="1">Membrane</location>
    </subcellularLocation>
</comment>
<reference evidence="8" key="1">
    <citation type="journal article" date="2019" name="Int. J. Syst. Evol. Microbiol.">
        <title>The Global Catalogue of Microorganisms (GCM) 10K type strain sequencing project: providing services to taxonomists for standard genome sequencing and annotation.</title>
        <authorList>
            <consortium name="The Broad Institute Genomics Platform"/>
            <consortium name="The Broad Institute Genome Sequencing Center for Infectious Disease"/>
            <person name="Wu L."/>
            <person name="Ma J."/>
        </authorList>
    </citation>
    <scope>NUCLEOTIDE SEQUENCE [LARGE SCALE GENOMIC DNA]</scope>
    <source>
        <strain evidence="8">NCAIM B.02333</strain>
    </source>
</reference>
<dbReference type="InterPro" id="IPR001733">
    <property type="entry name" value="Peptidase_S26B"/>
</dbReference>
<dbReference type="EMBL" id="JBHRWW010000003">
    <property type="protein sequence ID" value="MFC3687978.1"/>
    <property type="molecule type" value="Genomic_DNA"/>
</dbReference>
<dbReference type="RefSeq" id="WP_340294237.1">
    <property type="nucleotide sequence ID" value="NZ_JBBEOI010000145.1"/>
</dbReference>
<dbReference type="SUPFAM" id="SSF51306">
    <property type="entry name" value="LexA/Signal peptidase"/>
    <property type="match status" value="1"/>
</dbReference>
<keyword evidence="7" id="KW-0378">Hydrolase</keyword>
<feature type="transmembrane region" description="Helical" evidence="6">
    <location>
        <begin position="20"/>
        <end position="49"/>
    </location>
</feature>
<name>A0ABV7WDR0_9MICO</name>
<gene>
    <name evidence="7" type="ORF">ACFOLH_06445</name>
</gene>
<keyword evidence="3 6" id="KW-1133">Transmembrane helix</keyword>
<organism evidence="7 8">
    <name type="scientific">Aquipuribacter hungaricus</name>
    <dbReference type="NCBI Taxonomy" id="545624"/>
    <lineage>
        <taxon>Bacteria</taxon>
        <taxon>Bacillati</taxon>
        <taxon>Actinomycetota</taxon>
        <taxon>Actinomycetes</taxon>
        <taxon>Micrococcales</taxon>
        <taxon>Intrasporangiaceae</taxon>
        <taxon>Aquipuribacter</taxon>
    </lineage>
</organism>
<evidence type="ECO:0000313" key="8">
    <source>
        <dbReference type="Proteomes" id="UP001595685"/>
    </source>
</evidence>
<evidence type="ECO:0000256" key="1">
    <source>
        <dbReference type="ARBA" id="ARBA00004370"/>
    </source>
</evidence>
<proteinExistence type="predicted"/>
<evidence type="ECO:0000313" key="7">
    <source>
        <dbReference type="EMBL" id="MFC3687978.1"/>
    </source>
</evidence>
<evidence type="ECO:0000256" key="4">
    <source>
        <dbReference type="ARBA" id="ARBA00023136"/>
    </source>
</evidence>